<evidence type="ECO:0000313" key="2">
    <source>
        <dbReference type="EMBL" id="MFD2970224.1"/>
    </source>
</evidence>
<keyword evidence="3" id="KW-1185">Reference proteome</keyword>
<name>A0ABW6BNT0_9SPHI</name>
<dbReference type="Proteomes" id="UP001597525">
    <property type="component" value="Unassembled WGS sequence"/>
</dbReference>
<organism evidence="2 3">
    <name type="scientific">Sphingobacterium bambusae</name>
    <dbReference type="NCBI Taxonomy" id="662858"/>
    <lineage>
        <taxon>Bacteria</taxon>
        <taxon>Pseudomonadati</taxon>
        <taxon>Bacteroidota</taxon>
        <taxon>Sphingobacteriia</taxon>
        <taxon>Sphingobacteriales</taxon>
        <taxon>Sphingobacteriaceae</taxon>
        <taxon>Sphingobacterium</taxon>
    </lineage>
</organism>
<reference evidence="3" key="1">
    <citation type="journal article" date="2019" name="Int. J. Syst. Evol. Microbiol.">
        <title>The Global Catalogue of Microorganisms (GCM) 10K type strain sequencing project: providing services to taxonomists for standard genome sequencing and annotation.</title>
        <authorList>
            <consortium name="The Broad Institute Genomics Platform"/>
            <consortium name="The Broad Institute Genome Sequencing Center for Infectious Disease"/>
            <person name="Wu L."/>
            <person name="Ma J."/>
        </authorList>
    </citation>
    <scope>NUCLEOTIDE SEQUENCE [LARGE SCALE GENOMIC DNA]</scope>
    <source>
        <strain evidence="3">KCTC 22814</strain>
    </source>
</reference>
<protein>
    <recommendedName>
        <fullName evidence="4">Lipoprotein</fullName>
    </recommendedName>
</protein>
<dbReference type="PROSITE" id="PS51257">
    <property type="entry name" value="PROKAR_LIPOPROTEIN"/>
    <property type="match status" value="1"/>
</dbReference>
<dbReference type="EMBL" id="JBHUPB010000015">
    <property type="protein sequence ID" value="MFD2970224.1"/>
    <property type="molecule type" value="Genomic_DNA"/>
</dbReference>
<sequence>MIKNTHIVLLALLLVTGCRDIENSTQEKKKEQLERIAPQHQNPSPSAPLNEVPVKPIKKDRLDSVFIGKTTQELNQYELHQCFGTLIETTSENEKYAVSQYALNREECGNGKSKILLEKLLGYDDERKANFAIKDELIVNQNHQKYYYASVNLKLDGDQVAKNYLVAYKDNANPTIAKIYKLWKINLSRGKFTNIEVPRNLTFDNPNYADGI</sequence>
<comment type="caution">
    <text evidence="2">The sequence shown here is derived from an EMBL/GenBank/DDBJ whole genome shotgun (WGS) entry which is preliminary data.</text>
</comment>
<dbReference type="RefSeq" id="WP_320183705.1">
    <property type="nucleotide sequence ID" value="NZ_CP138332.1"/>
</dbReference>
<evidence type="ECO:0000256" key="1">
    <source>
        <dbReference type="SAM" id="MobiDB-lite"/>
    </source>
</evidence>
<accession>A0ABW6BNT0</accession>
<proteinExistence type="predicted"/>
<gene>
    <name evidence="2" type="ORF">ACFS7Y_22725</name>
</gene>
<evidence type="ECO:0008006" key="4">
    <source>
        <dbReference type="Google" id="ProtNLM"/>
    </source>
</evidence>
<evidence type="ECO:0000313" key="3">
    <source>
        <dbReference type="Proteomes" id="UP001597525"/>
    </source>
</evidence>
<feature type="region of interest" description="Disordered" evidence="1">
    <location>
        <begin position="26"/>
        <end position="54"/>
    </location>
</feature>